<comment type="caution">
    <text evidence="2">The sequence shown here is derived from an EMBL/GenBank/DDBJ whole genome shotgun (WGS) entry which is preliminary data.</text>
</comment>
<dbReference type="PANTHER" id="PTHR44259">
    <property type="entry name" value="OS07G0183000 PROTEIN-RELATED"/>
    <property type="match status" value="1"/>
</dbReference>
<gene>
    <name evidence="2" type="ORF">O6P43_000064</name>
</gene>
<proteinExistence type="predicted"/>
<dbReference type="Proteomes" id="UP001163823">
    <property type="component" value="Chromosome 1"/>
</dbReference>
<dbReference type="PANTHER" id="PTHR44259:SF114">
    <property type="entry name" value="OS06G0707300 PROTEIN"/>
    <property type="match status" value="1"/>
</dbReference>
<dbReference type="InterPro" id="IPR050942">
    <property type="entry name" value="F-box_BR-signaling"/>
</dbReference>
<organism evidence="2 3">
    <name type="scientific">Quillaja saponaria</name>
    <name type="common">Soap bark tree</name>
    <dbReference type="NCBI Taxonomy" id="32244"/>
    <lineage>
        <taxon>Eukaryota</taxon>
        <taxon>Viridiplantae</taxon>
        <taxon>Streptophyta</taxon>
        <taxon>Embryophyta</taxon>
        <taxon>Tracheophyta</taxon>
        <taxon>Spermatophyta</taxon>
        <taxon>Magnoliopsida</taxon>
        <taxon>eudicotyledons</taxon>
        <taxon>Gunneridae</taxon>
        <taxon>Pentapetalae</taxon>
        <taxon>rosids</taxon>
        <taxon>fabids</taxon>
        <taxon>Fabales</taxon>
        <taxon>Quillajaceae</taxon>
        <taxon>Quillaja</taxon>
    </lineage>
</organism>
<reference evidence="2 3" key="1">
    <citation type="journal article" date="2023" name="Science">
        <title>Elucidation of the pathway for biosynthesis of saponin adjuvants from the soapbark tree.</title>
        <authorList>
            <person name="Reed J."/>
            <person name="Orme A."/>
            <person name="El-Demerdash A."/>
            <person name="Owen C."/>
            <person name="Martin L.B.B."/>
            <person name="Misra R.C."/>
            <person name="Kikuchi S."/>
            <person name="Rejzek M."/>
            <person name="Martin A.C."/>
            <person name="Harkess A."/>
            <person name="Leebens-Mack J."/>
            <person name="Louveau T."/>
            <person name="Stephenson M.J."/>
            <person name="Osbourn A."/>
        </authorList>
    </citation>
    <scope>NUCLEOTIDE SEQUENCE [LARGE SCALE GENOMIC DNA]</scope>
    <source>
        <strain evidence="2">S10</strain>
    </source>
</reference>
<dbReference type="Pfam" id="PF03478">
    <property type="entry name" value="Beta-prop_KIB1-4"/>
    <property type="match status" value="1"/>
</dbReference>
<sequence>MDSENSELFPRLCQRIMMKEEGKELSSWLDLPAEILELIIQRLCITEYLRLCQELLLSRSNHKVGTFSPRYTNWDYCAGSVDGWLILVNKNYFLNSVSGSRVDNYFLNPVSGSLVDNHFLNLVSGSLVDNFLNPVSGSLVDNYFLNPVSGSRVMLPPQTTIPSVFSYKPKFFKKIVASSPPDCPDCIVAGVPIHGLHLGFCRIHDEAWSFIKTWKVISAIEDIELHDQRLYAITMEYTLTSILVIDLSNPSAPRTEKLSVHHSGPDRSTEISFKTRHIVKDSTSGGLFLIYRILESTCQYNQPREIGFRVFKLDMHVGPQWVEVDSLRDHLLFLSNKGSRLIPSNILNGPEEMIRENCIYFSFRLKSNKGAQCTIGSFCMIDMSIAYFSLSESDLSLEDLRDTVWFMPKLW</sequence>
<feature type="domain" description="KIB1-4 beta-propeller" evidence="1">
    <location>
        <begin position="69"/>
        <end position="362"/>
    </location>
</feature>
<dbReference type="EMBL" id="JARAOO010000001">
    <property type="protein sequence ID" value="KAJ7980686.1"/>
    <property type="molecule type" value="Genomic_DNA"/>
</dbReference>
<evidence type="ECO:0000259" key="1">
    <source>
        <dbReference type="Pfam" id="PF03478"/>
    </source>
</evidence>
<name>A0AAD7QH21_QUISA</name>
<evidence type="ECO:0000313" key="3">
    <source>
        <dbReference type="Proteomes" id="UP001163823"/>
    </source>
</evidence>
<protein>
    <submittedName>
        <fullName evidence="2">F-box protein</fullName>
    </submittedName>
</protein>
<keyword evidence="3" id="KW-1185">Reference proteome</keyword>
<dbReference type="AlphaFoldDB" id="A0AAD7QH21"/>
<evidence type="ECO:0000313" key="2">
    <source>
        <dbReference type="EMBL" id="KAJ7980686.1"/>
    </source>
</evidence>
<dbReference type="KEGG" id="qsa:O6P43_000064"/>
<dbReference type="InterPro" id="IPR005174">
    <property type="entry name" value="KIB1-4_b-propeller"/>
</dbReference>
<accession>A0AAD7QH21</accession>